<feature type="compositionally biased region" description="Basic and acidic residues" evidence="1">
    <location>
        <begin position="42"/>
        <end position="51"/>
    </location>
</feature>
<proteinExistence type="predicted"/>
<dbReference type="Proteomes" id="UP001058974">
    <property type="component" value="Chromosome 7"/>
</dbReference>
<evidence type="ECO:0000313" key="3">
    <source>
        <dbReference type="Proteomes" id="UP001058974"/>
    </source>
</evidence>
<feature type="compositionally biased region" description="Polar residues" evidence="1">
    <location>
        <begin position="76"/>
        <end position="88"/>
    </location>
</feature>
<evidence type="ECO:0000256" key="1">
    <source>
        <dbReference type="SAM" id="MobiDB-lite"/>
    </source>
</evidence>
<dbReference type="AlphaFoldDB" id="A0A9D4VJI0"/>
<reference evidence="2 3" key="1">
    <citation type="journal article" date="2022" name="Nat. Genet.">
        <title>Improved pea reference genome and pan-genome highlight genomic features and evolutionary characteristics.</title>
        <authorList>
            <person name="Yang T."/>
            <person name="Liu R."/>
            <person name="Luo Y."/>
            <person name="Hu S."/>
            <person name="Wang D."/>
            <person name="Wang C."/>
            <person name="Pandey M.K."/>
            <person name="Ge S."/>
            <person name="Xu Q."/>
            <person name="Li N."/>
            <person name="Li G."/>
            <person name="Huang Y."/>
            <person name="Saxena R.K."/>
            <person name="Ji Y."/>
            <person name="Li M."/>
            <person name="Yan X."/>
            <person name="He Y."/>
            <person name="Liu Y."/>
            <person name="Wang X."/>
            <person name="Xiang C."/>
            <person name="Varshney R.K."/>
            <person name="Ding H."/>
            <person name="Gao S."/>
            <person name="Zong X."/>
        </authorList>
    </citation>
    <scope>NUCLEOTIDE SEQUENCE [LARGE SCALE GENOMIC DNA]</scope>
    <source>
        <strain evidence="2 3">cv. Zhongwan 6</strain>
    </source>
</reference>
<feature type="compositionally biased region" description="Basic and acidic residues" evidence="1">
    <location>
        <begin position="15"/>
        <end position="24"/>
    </location>
</feature>
<comment type="caution">
    <text evidence="2">The sequence shown here is derived from an EMBL/GenBank/DDBJ whole genome shotgun (WGS) entry which is preliminary data.</text>
</comment>
<feature type="compositionally biased region" description="Basic residues" evidence="1">
    <location>
        <begin position="93"/>
        <end position="108"/>
    </location>
</feature>
<dbReference type="Gramene" id="Psat07G0097000-T1">
    <property type="protein sequence ID" value="KAI5383815.1"/>
    <property type="gene ID" value="KIW84_070970"/>
</dbReference>
<accession>A0A9D4VJI0</accession>
<sequence length="118" mass="13079">MKLEKAQRSGSFLQPKDDPDSEISKVVRAIRKKLQQIEMLETKQSKGHILDDQQMAKPQSKSALESSLSELGIPVETSQNKESSSTQPEGKGSKKGKSSKKQRRKSSNKSKQSQGHSL</sequence>
<evidence type="ECO:0000313" key="2">
    <source>
        <dbReference type="EMBL" id="KAI5383815.1"/>
    </source>
</evidence>
<feature type="region of interest" description="Disordered" evidence="1">
    <location>
        <begin position="42"/>
        <end position="118"/>
    </location>
</feature>
<feature type="compositionally biased region" description="Low complexity" evidence="1">
    <location>
        <begin position="109"/>
        <end position="118"/>
    </location>
</feature>
<keyword evidence="3" id="KW-1185">Reference proteome</keyword>
<feature type="region of interest" description="Disordered" evidence="1">
    <location>
        <begin position="1"/>
        <end position="24"/>
    </location>
</feature>
<organism evidence="2 3">
    <name type="scientific">Pisum sativum</name>
    <name type="common">Garden pea</name>
    <name type="synonym">Lathyrus oleraceus</name>
    <dbReference type="NCBI Taxonomy" id="3888"/>
    <lineage>
        <taxon>Eukaryota</taxon>
        <taxon>Viridiplantae</taxon>
        <taxon>Streptophyta</taxon>
        <taxon>Embryophyta</taxon>
        <taxon>Tracheophyta</taxon>
        <taxon>Spermatophyta</taxon>
        <taxon>Magnoliopsida</taxon>
        <taxon>eudicotyledons</taxon>
        <taxon>Gunneridae</taxon>
        <taxon>Pentapetalae</taxon>
        <taxon>rosids</taxon>
        <taxon>fabids</taxon>
        <taxon>Fabales</taxon>
        <taxon>Fabaceae</taxon>
        <taxon>Papilionoideae</taxon>
        <taxon>50 kb inversion clade</taxon>
        <taxon>NPAAA clade</taxon>
        <taxon>Hologalegina</taxon>
        <taxon>IRL clade</taxon>
        <taxon>Fabeae</taxon>
        <taxon>Lathyrus</taxon>
    </lineage>
</organism>
<dbReference type="EMBL" id="JAMSHJ010000007">
    <property type="protein sequence ID" value="KAI5383815.1"/>
    <property type="molecule type" value="Genomic_DNA"/>
</dbReference>
<protein>
    <submittedName>
        <fullName evidence="2">Uncharacterized protein</fullName>
    </submittedName>
</protein>
<name>A0A9D4VJI0_PEA</name>
<gene>
    <name evidence="2" type="ORF">KIW84_070970</name>
</gene>